<proteinExistence type="predicted"/>
<dbReference type="InterPro" id="IPR024747">
    <property type="entry name" value="Pyridox_Oxase-rel"/>
</dbReference>
<dbReference type="Pfam" id="PF01381">
    <property type="entry name" value="HTH_3"/>
    <property type="match status" value="1"/>
</dbReference>
<evidence type="ECO:0000313" key="4">
    <source>
        <dbReference type="Proteomes" id="UP000442707"/>
    </source>
</evidence>
<name>A0A6H9V931_9ACTN</name>
<evidence type="ECO:0000259" key="2">
    <source>
        <dbReference type="PROSITE" id="PS50943"/>
    </source>
</evidence>
<dbReference type="Gene3D" id="2.30.110.10">
    <property type="entry name" value="Electron Transport, Fmn-binding Protein, Chain A"/>
    <property type="match status" value="1"/>
</dbReference>
<dbReference type="InterPro" id="IPR001387">
    <property type="entry name" value="Cro/C1-type_HTH"/>
</dbReference>
<dbReference type="GO" id="GO:0003677">
    <property type="term" value="F:DNA binding"/>
    <property type="evidence" value="ECO:0007669"/>
    <property type="project" value="InterPro"/>
</dbReference>
<gene>
    <name evidence="3" type="ORF">F7R91_02570</name>
</gene>
<dbReference type="EMBL" id="VZRB01000002">
    <property type="protein sequence ID" value="KAB1149749.1"/>
    <property type="molecule type" value="Genomic_DNA"/>
</dbReference>
<reference evidence="3 4" key="1">
    <citation type="submission" date="2019-09" db="EMBL/GenBank/DDBJ databases">
        <title>Screening of Novel Bioactive Compounds from Soil-Associated.</title>
        <authorList>
            <person name="Zhao S."/>
        </authorList>
    </citation>
    <scope>NUCLEOTIDE SEQUENCE [LARGE SCALE GENOMIC DNA]</scope>
    <source>
        <strain evidence="3 4">HIT-DPA4</strain>
    </source>
</reference>
<dbReference type="Proteomes" id="UP000442707">
    <property type="component" value="Unassembled WGS sequence"/>
</dbReference>
<dbReference type="SMART" id="SM00530">
    <property type="entry name" value="HTH_XRE"/>
    <property type="match status" value="1"/>
</dbReference>
<dbReference type="Pfam" id="PF12900">
    <property type="entry name" value="Pyridox_ox_2"/>
    <property type="match status" value="1"/>
</dbReference>
<dbReference type="AlphaFoldDB" id="A0A6H9V931"/>
<dbReference type="InterPro" id="IPR010982">
    <property type="entry name" value="Lambda_DNA-bd_dom_sf"/>
</dbReference>
<dbReference type="SUPFAM" id="SSF50475">
    <property type="entry name" value="FMN-binding split barrel"/>
    <property type="match status" value="1"/>
</dbReference>
<protein>
    <submittedName>
        <fullName evidence="3">Helix-turn-helix domain-containing protein</fullName>
    </submittedName>
</protein>
<comment type="caution">
    <text evidence="3">The sequence shown here is derived from an EMBL/GenBank/DDBJ whole genome shotgun (WGS) entry which is preliminary data.</text>
</comment>
<dbReference type="Gene3D" id="1.10.260.40">
    <property type="entry name" value="lambda repressor-like DNA-binding domains"/>
    <property type="match status" value="1"/>
</dbReference>
<accession>A0A6H9V931</accession>
<feature type="domain" description="HTH cro/C1-type" evidence="2">
    <location>
        <begin position="25"/>
        <end position="80"/>
    </location>
</feature>
<dbReference type="PROSITE" id="PS50943">
    <property type="entry name" value="HTH_CROC1"/>
    <property type="match status" value="1"/>
</dbReference>
<feature type="region of interest" description="Disordered" evidence="1">
    <location>
        <begin position="1"/>
        <end position="22"/>
    </location>
</feature>
<sequence length="227" mass="24040">MNEPAPPNGPNTSDGPPLGDLGRRLAQRRTDLGLTRRETAARAGMAPSYLRHLEEHPSAAPDASVLRRLAGALETTVTALAGGDADLPPGQGRAGRHPRFTELGVRECRALLASHGVGRLAVSTASGPVVVPVNYSVVDGAVVFRTAPGATPSQALDCQVAFEVDRVDDTLSQGWSVLLRGRARAVTDPDAVRLLEEHAYSSPWAGGERDLWLRIDPVVLTGRRIAV</sequence>
<evidence type="ECO:0000313" key="3">
    <source>
        <dbReference type="EMBL" id="KAB1149749.1"/>
    </source>
</evidence>
<dbReference type="InterPro" id="IPR012349">
    <property type="entry name" value="Split_barrel_FMN-bd"/>
</dbReference>
<dbReference type="SUPFAM" id="SSF47413">
    <property type="entry name" value="lambda repressor-like DNA-binding domains"/>
    <property type="match status" value="1"/>
</dbReference>
<organism evidence="3 4">
    <name type="scientific">Streptomyces luteolifulvus</name>
    <dbReference type="NCBI Taxonomy" id="2615112"/>
    <lineage>
        <taxon>Bacteria</taxon>
        <taxon>Bacillati</taxon>
        <taxon>Actinomycetota</taxon>
        <taxon>Actinomycetes</taxon>
        <taxon>Kitasatosporales</taxon>
        <taxon>Streptomycetaceae</taxon>
        <taxon>Streptomyces</taxon>
    </lineage>
</organism>
<keyword evidence="4" id="KW-1185">Reference proteome</keyword>
<dbReference type="RefSeq" id="WP_150944007.1">
    <property type="nucleotide sequence ID" value="NZ_VZRB01000002.1"/>
</dbReference>
<dbReference type="CDD" id="cd00093">
    <property type="entry name" value="HTH_XRE"/>
    <property type="match status" value="1"/>
</dbReference>
<evidence type="ECO:0000256" key="1">
    <source>
        <dbReference type="SAM" id="MobiDB-lite"/>
    </source>
</evidence>